<dbReference type="PANTHER" id="PTHR43157:SF31">
    <property type="entry name" value="PHOSPHATIDYLINOSITOL-GLYCAN BIOSYNTHESIS CLASS F PROTEIN"/>
    <property type="match status" value="1"/>
</dbReference>
<keyword evidence="2" id="KW-0812">Transmembrane</keyword>
<evidence type="ECO:0000313" key="5">
    <source>
        <dbReference type="Proteomes" id="UP000648187"/>
    </source>
</evidence>
<evidence type="ECO:0000313" key="4">
    <source>
        <dbReference type="EMBL" id="KAF9422787.1"/>
    </source>
</evidence>
<evidence type="ECO:0000256" key="3">
    <source>
        <dbReference type="SAM" id="SignalP"/>
    </source>
</evidence>
<dbReference type="PRINTS" id="PR00081">
    <property type="entry name" value="GDHRDH"/>
</dbReference>
<accession>A0A835GPM6</accession>
<keyword evidence="2" id="KW-0472">Membrane</keyword>
<dbReference type="AlphaFoldDB" id="A0A835GPM6"/>
<dbReference type="InterPro" id="IPR002347">
    <property type="entry name" value="SDR_fam"/>
</dbReference>
<dbReference type="Gene3D" id="3.40.50.720">
    <property type="entry name" value="NAD(P)-binding Rossmann-like Domain"/>
    <property type="match status" value="1"/>
</dbReference>
<name>A0A835GPM6_SPOEX</name>
<evidence type="ECO:0008006" key="6">
    <source>
        <dbReference type="Google" id="ProtNLM"/>
    </source>
</evidence>
<gene>
    <name evidence="4" type="ORF">HW555_001571</name>
</gene>
<keyword evidence="2" id="KW-1133">Transmembrane helix</keyword>
<sequence length="329" mass="36538">MYGILLIIALVIIIALVVGIHQKNTNAVCLSRRRLEGKTIIVTGGTAGMGLEMAVDFANRGARVIIACPFEDEGKNARNLIIQQTENQNIVFKLLNLASLKSVRQFAADILKNEDRLDVLINNAGVGAPRDKLTQDGLNFIMQVNYYGAFLLTLLLLPLLIKTGKPGEPSRILLTTSVLHRIGQMDFKNMNKTDYWYKIQIYGNSKLCLIPFASELSKRLEGSHVVVNNVDPGAVGTRIFESGSKLLGFFLRNIILNLFKTPWQGAQTALYAALDKKAGEVSGAYFRNCGLTRAVNRAYCEKTAKILWEESVRLVQLTNEEVEQCFQSL</sequence>
<evidence type="ECO:0000256" key="1">
    <source>
        <dbReference type="ARBA" id="ARBA00023002"/>
    </source>
</evidence>
<dbReference type="PANTHER" id="PTHR43157">
    <property type="entry name" value="PHOSPHATIDYLINOSITOL-GLYCAN BIOSYNTHESIS CLASS F PROTEIN-RELATED"/>
    <property type="match status" value="1"/>
</dbReference>
<keyword evidence="5" id="KW-1185">Reference proteome</keyword>
<keyword evidence="1" id="KW-0560">Oxidoreductase</keyword>
<dbReference type="EMBL" id="JACKWZ010000013">
    <property type="protein sequence ID" value="KAF9422787.1"/>
    <property type="molecule type" value="Genomic_DNA"/>
</dbReference>
<comment type="caution">
    <text evidence="4">The sequence shown here is derived from an EMBL/GenBank/DDBJ whole genome shotgun (WGS) entry which is preliminary data.</text>
</comment>
<keyword evidence="3" id="KW-0732">Signal</keyword>
<proteinExistence type="predicted"/>
<organism evidence="4 5">
    <name type="scientific">Spodoptera exigua</name>
    <name type="common">Beet armyworm</name>
    <name type="synonym">Noctua fulgens</name>
    <dbReference type="NCBI Taxonomy" id="7107"/>
    <lineage>
        <taxon>Eukaryota</taxon>
        <taxon>Metazoa</taxon>
        <taxon>Ecdysozoa</taxon>
        <taxon>Arthropoda</taxon>
        <taxon>Hexapoda</taxon>
        <taxon>Insecta</taxon>
        <taxon>Pterygota</taxon>
        <taxon>Neoptera</taxon>
        <taxon>Endopterygota</taxon>
        <taxon>Lepidoptera</taxon>
        <taxon>Glossata</taxon>
        <taxon>Ditrysia</taxon>
        <taxon>Noctuoidea</taxon>
        <taxon>Noctuidae</taxon>
        <taxon>Amphipyrinae</taxon>
        <taxon>Spodoptera</taxon>
    </lineage>
</organism>
<feature type="chain" id="PRO_5032339556" description="Retinol dehydrogenase 11" evidence="3">
    <location>
        <begin position="20"/>
        <end position="329"/>
    </location>
</feature>
<dbReference type="GO" id="GO:0016491">
    <property type="term" value="F:oxidoreductase activity"/>
    <property type="evidence" value="ECO:0007669"/>
    <property type="project" value="UniProtKB-KW"/>
</dbReference>
<dbReference type="InterPro" id="IPR036291">
    <property type="entry name" value="NAD(P)-bd_dom_sf"/>
</dbReference>
<dbReference type="Pfam" id="PF00106">
    <property type="entry name" value="adh_short"/>
    <property type="match status" value="1"/>
</dbReference>
<protein>
    <recommendedName>
        <fullName evidence="6">Retinol dehydrogenase 11</fullName>
    </recommendedName>
</protein>
<dbReference type="SUPFAM" id="SSF51735">
    <property type="entry name" value="NAD(P)-binding Rossmann-fold domains"/>
    <property type="match status" value="1"/>
</dbReference>
<feature type="signal peptide" evidence="3">
    <location>
        <begin position="1"/>
        <end position="19"/>
    </location>
</feature>
<reference evidence="4" key="1">
    <citation type="submission" date="2020-08" db="EMBL/GenBank/DDBJ databases">
        <title>Spodoptera exigua strain:BAW_Kor-Di-RS1 Genome sequencing and assembly.</title>
        <authorList>
            <person name="Kim J."/>
            <person name="Nam H.Y."/>
            <person name="Kwon M."/>
            <person name="Choi J.H."/>
            <person name="Cho S.R."/>
            <person name="Kim G.-H."/>
        </authorList>
    </citation>
    <scope>NUCLEOTIDE SEQUENCE</scope>
    <source>
        <strain evidence="4">BAW_Kor-Di-RS1</strain>
        <tissue evidence="4">Whole-body</tissue>
    </source>
</reference>
<evidence type="ECO:0000256" key="2">
    <source>
        <dbReference type="SAM" id="Phobius"/>
    </source>
</evidence>
<dbReference type="Proteomes" id="UP000648187">
    <property type="component" value="Unassembled WGS sequence"/>
</dbReference>
<feature type="transmembrane region" description="Helical" evidence="2">
    <location>
        <begin position="144"/>
        <end position="161"/>
    </location>
</feature>